<reference evidence="2" key="1">
    <citation type="submission" date="2017-12" db="EMBL/GenBank/DDBJ databases">
        <title>Sequencing the genomes of 1000 Actinobacteria strains.</title>
        <authorList>
            <person name="Klenk H.-P."/>
        </authorList>
    </citation>
    <scope>NUCLEOTIDE SEQUENCE [LARGE SCALE GENOMIC DNA]</scope>
    <source>
        <strain evidence="2">DSM 44228</strain>
    </source>
</reference>
<feature type="compositionally biased region" description="Polar residues" evidence="1">
    <location>
        <begin position="153"/>
        <end position="169"/>
    </location>
</feature>
<dbReference type="STRING" id="994479.GCA_000194155_00834"/>
<keyword evidence="3" id="KW-1185">Reference proteome</keyword>
<dbReference type="OrthoDB" id="4541349at2"/>
<feature type="region of interest" description="Disordered" evidence="1">
    <location>
        <begin position="140"/>
        <end position="208"/>
    </location>
</feature>
<comment type="caution">
    <text evidence="2">The sequence shown here is derived from an EMBL/GenBank/DDBJ whole genome shotgun (WGS) entry which is preliminary data.</text>
</comment>
<organism evidence="2 3">
    <name type="scientific">Saccharopolyspora spinosa</name>
    <dbReference type="NCBI Taxonomy" id="60894"/>
    <lineage>
        <taxon>Bacteria</taxon>
        <taxon>Bacillati</taxon>
        <taxon>Actinomycetota</taxon>
        <taxon>Actinomycetes</taxon>
        <taxon>Pseudonocardiales</taxon>
        <taxon>Pseudonocardiaceae</taxon>
        <taxon>Saccharopolyspora</taxon>
    </lineage>
</organism>
<evidence type="ECO:0000256" key="1">
    <source>
        <dbReference type="SAM" id="MobiDB-lite"/>
    </source>
</evidence>
<gene>
    <name evidence="2" type="ORF">A8926_5617</name>
</gene>
<dbReference type="Proteomes" id="UP000233786">
    <property type="component" value="Unassembled WGS sequence"/>
</dbReference>
<dbReference type="Pfam" id="PF10935">
    <property type="entry name" value="DUF2637"/>
    <property type="match status" value="1"/>
</dbReference>
<evidence type="ECO:0000313" key="2">
    <source>
        <dbReference type="EMBL" id="PKW17630.1"/>
    </source>
</evidence>
<protein>
    <submittedName>
        <fullName evidence="2">Uncharacterized protein DUF2637</fullName>
    </submittedName>
</protein>
<name>A0A2N3Y409_SACSN</name>
<sequence>MEGKPSTPGPAPDRSLHLQCACTLLVAVGAAYVSYRHGREFALEFGADATTATLWPLIVDGLLTMATIELWKTSNHHRVATGQWKAWLSFTLGIGLSLCANIASAPELNAFSIAVAACPPLALLLSVELLNQALKRHRADTASGSVHEPDENASAQPPTTDSGETSPSSEALEAKDVPALRTVMNNVPGHDTNNPDAVQEAPHGEDDDPLREEAYRLDAEHWNLYQRPISADTLRRKLSIGSTRARALARHIRQHRRPGALAAVE</sequence>
<accession>A0A2N3Y409</accession>
<evidence type="ECO:0000313" key="3">
    <source>
        <dbReference type="Proteomes" id="UP000233786"/>
    </source>
</evidence>
<dbReference type="AlphaFoldDB" id="A0A2N3Y409"/>
<dbReference type="EMBL" id="PJNB01000001">
    <property type="protein sequence ID" value="PKW17630.1"/>
    <property type="molecule type" value="Genomic_DNA"/>
</dbReference>
<dbReference type="RefSeq" id="WP_010692464.1">
    <property type="nucleotide sequence ID" value="NZ_CP061007.1"/>
</dbReference>
<dbReference type="InterPro" id="IPR021235">
    <property type="entry name" value="DUF2637"/>
</dbReference>
<proteinExistence type="predicted"/>